<organism evidence="6 7">
    <name type="scientific">Peptoclostridium acidaminophilum DSM 3953</name>
    <dbReference type="NCBI Taxonomy" id="1286171"/>
    <lineage>
        <taxon>Bacteria</taxon>
        <taxon>Bacillati</taxon>
        <taxon>Bacillota</taxon>
        <taxon>Clostridia</taxon>
        <taxon>Peptostreptococcales</taxon>
        <taxon>Peptoclostridiaceae</taxon>
        <taxon>Peptoclostridium</taxon>
    </lineage>
</organism>
<evidence type="ECO:0000313" key="6">
    <source>
        <dbReference type="EMBL" id="AHM58112.1"/>
    </source>
</evidence>
<sequence length="329" mass="36302">MEKTMKKTVGFLLSGMLLLLLLIIVNQITQISIASTALHPTFGRIVTISLSAVFAVIFLAPVVGFMKLRKPLELPDETDEAACSEYLQKLKTRLSDNKHLSEAGYVFDESKELKLQVEGALEVLDKETVKVMNEASSQVFLTTAVSQNGVLDGFFVLASLSRTVWRISHIYNQRPNAREIYYLYANVAATVLMAREIEDLALLDEQLEPVINSLIGGTLSTMVPGATAFANLVINSVIQGSANAFLTLRVGAMARRYSAAVTKVDKRMLKRSATIEACSLLRSIVQQNSVSIVKAFAVASKRATIDRTVDKFKEGASRTENFWKDVFKK</sequence>
<dbReference type="OrthoDB" id="384184at2"/>
<comment type="subcellular location">
    <subcellularLocation>
        <location evidence="1">Membrane</location>
        <topology evidence="1">Multi-pass membrane protein</topology>
    </subcellularLocation>
</comment>
<evidence type="ECO:0000313" key="7">
    <source>
        <dbReference type="Proteomes" id="UP000019591"/>
    </source>
</evidence>
<reference evidence="6 7" key="1">
    <citation type="journal article" date="2014" name="Genome Announc.">
        <title>Complete Genome Sequence of Amino Acid-Utilizing Eubacterium acidaminophilum al-2 (DSM 3953).</title>
        <authorList>
            <person name="Poehlein A."/>
            <person name="Andreesen J.R."/>
            <person name="Daniel R."/>
        </authorList>
    </citation>
    <scope>NUCLEOTIDE SEQUENCE [LARGE SCALE GENOMIC DNA]</scope>
    <source>
        <strain evidence="6 7">DSM 3953</strain>
        <plasmid evidence="7">Plasmid EAL2_808p</plasmid>
    </source>
</reference>
<gene>
    <name evidence="6" type="ORF">EAL2_808p06090</name>
</gene>
<dbReference type="KEGG" id="eac:EAL2_808p06090"/>
<dbReference type="Pfam" id="PF05128">
    <property type="entry name" value="DUF697"/>
    <property type="match status" value="1"/>
</dbReference>
<evidence type="ECO:0000256" key="2">
    <source>
        <dbReference type="ARBA" id="ARBA00022692"/>
    </source>
</evidence>
<dbReference type="eggNOG" id="COG3768">
    <property type="taxonomic scope" value="Bacteria"/>
</dbReference>
<evidence type="ECO:0000256" key="1">
    <source>
        <dbReference type="ARBA" id="ARBA00004141"/>
    </source>
</evidence>
<keyword evidence="2 5" id="KW-0812">Transmembrane</keyword>
<dbReference type="Proteomes" id="UP000019591">
    <property type="component" value="Plasmid EAL2_808p"/>
</dbReference>
<dbReference type="AlphaFoldDB" id="W8TPS2"/>
<evidence type="ECO:0000256" key="4">
    <source>
        <dbReference type="ARBA" id="ARBA00023136"/>
    </source>
</evidence>
<dbReference type="GO" id="GO:0016020">
    <property type="term" value="C:membrane"/>
    <property type="evidence" value="ECO:0007669"/>
    <property type="project" value="UniProtKB-SubCell"/>
</dbReference>
<feature type="transmembrane region" description="Helical" evidence="5">
    <location>
        <begin position="46"/>
        <end position="66"/>
    </location>
</feature>
<dbReference type="InterPro" id="IPR021147">
    <property type="entry name" value="DUF697"/>
</dbReference>
<name>W8TPS2_PEPAC</name>
<keyword evidence="7" id="KW-1185">Reference proteome</keyword>
<dbReference type="HOGENOM" id="CLU_040277_0_0_9"/>
<accession>W8TPS2</accession>
<evidence type="ECO:0008006" key="8">
    <source>
        <dbReference type="Google" id="ProtNLM"/>
    </source>
</evidence>
<dbReference type="RefSeq" id="WP_025436957.1">
    <property type="nucleotide sequence ID" value="NZ_CP007453.1"/>
</dbReference>
<dbReference type="PATRIC" id="fig|1286171.3.peg.2793"/>
<dbReference type="EMBL" id="CP007453">
    <property type="protein sequence ID" value="AHM58112.1"/>
    <property type="molecule type" value="Genomic_DNA"/>
</dbReference>
<geneLocation type="plasmid" evidence="6 7">
    <name>EAL2_808p</name>
</geneLocation>
<keyword evidence="3 5" id="KW-1133">Transmembrane helix</keyword>
<protein>
    <recommendedName>
        <fullName evidence="8">DUF697 domain-containing protein</fullName>
    </recommendedName>
</protein>
<proteinExistence type="predicted"/>
<evidence type="ECO:0000256" key="5">
    <source>
        <dbReference type="SAM" id="Phobius"/>
    </source>
</evidence>
<keyword evidence="4 5" id="KW-0472">Membrane</keyword>
<keyword evidence="6" id="KW-0614">Plasmid</keyword>
<evidence type="ECO:0000256" key="3">
    <source>
        <dbReference type="ARBA" id="ARBA00022989"/>
    </source>
</evidence>